<evidence type="ECO:0000313" key="2">
    <source>
        <dbReference type="Proteomes" id="UP000042958"/>
    </source>
</evidence>
<protein>
    <submittedName>
        <fullName evidence="1">Uncharacterized protein</fullName>
    </submittedName>
</protein>
<dbReference type="AlphaFoldDB" id="A0A0F7TGA9"/>
<keyword evidence="2" id="KW-1185">Reference proteome</keyword>
<dbReference type="Proteomes" id="UP000042958">
    <property type="component" value="Unassembled WGS sequence"/>
</dbReference>
<dbReference type="EMBL" id="CDHK01000002">
    <property type="protein sequence ID" value="CEJ55550.1"/>
    <property type="molecule type" value="Genomic_DNA"/>
</dbReference>
<dbReference type="STRING" id="104259.A0A0F7TGA9"/>
<name>A0A0F7TGA9_PENBI</name>
<proteinExistence type="predicted"/>
<evidence type="ECO:0000313" key="1">
    <source>
        <dbReference type="EMBL" id="CEJ55550.1"/>
    </source>
</evidence>
<dbReference type="OrthoDB" id="4500473at2759"/>
<organism evidence="1 2">
    <name type="scientific">Penicillium brasilianum</name>
    <dbReference type="NCBI Taxonomy" id="104259"/>
    <lineage>
        <taxon>Eukaryota</taxon>
        <taxon>Fungi</taxon>
        <taxon>Dikarya</taxon>
        <taxon>Ascomycota</taxon>
        <taxon>Pezizomycotina</taxon>
        <taxon>Eurotiomycetes</taxon>
        <taxon>Eurotiomycetidae</taxon>
        <taxon>Eurotiales</taxon>
        <taxon>Aspergillaceae</taxon>
        <taxon>Penicillium</taxon>
    </lineage>
</organism>
<gene>
    <name evidence="1" type="ORF">PMG11_01802</name>
</gene>
<reference evidence="2" key="1">
    <citation type="journal article" date="2015" name="Genome Announc.">
        <title>Draft genome sequence of the fungus Penicillium brasilianum MG11.</title>
        <authorList>
            <person name="Horn F."/>
            <person name="Linde J."/>
            <person name="Mattern D.J."/>
            <person name="Walther G."/>
            <person name="Guthke R."/>
            <person name="Brakhage A.A."/>
            <person name="Valiante V."/>
        </authorList>
    </citation>
    <scope>NUCLEOTIDE SEQUENCE [LARGE SCALE GENOMIC DNA]</scope>
    <source>
        <strain evidence="2">MG11</strain>
    </source>
</reference>
<accession>A0A0F7TGA9</accession>
<sequence>MGKSRKTYLIPNTVGFYPSDGLVALGRIITDPWVPDEAINPTSTLPLPKLEQQTERDFKTVIKHGSKGRYGIFLQFLNLSVVEGKLGFHHSNHEDLYMSASKMETKYFIPTDEYVEEALRQHEVTSKLSKQGYTEKLYMIIGLKIARGAQVTTLTSSAKGGDAKVSVDGSSFGAAGLKLGPELELSHAHSIYKSSKPESDFVYAYRLREILYYQQSRPIDTRDYTKGAAAGLNHGALNSKEGEEVASALIDDFDFDGVVNEDVGREDLTSEGDVYEEVDEEDGEEVDVIIKSN</sequence>